<dbReference type="EMBL" id="JBBPBK010000008">
    <property type="protein sequence ID" value="KAK9280006.1"/>
    <property type="molecule type" value="Genomic_DNA"/>
</dbReference>
<evidence type="ECO:0000256" key="2">
    <source>
        <dbReference type="ARBA" id="ARBA00009592"/>
    </source>
</evidence>
<evidence type="ECO:0000256" key="3">
    <source>
        <dbReference type="ARBA" id="ARBA00022475"/>
    </source>
</evidence>
<dbReference type="SMART" id="SM00369">
    <property type="entry name" value="LRR_TYP"/>
    <property type="match status" value="3"/>
</dbReference>
<evidence type="ECO:0000256" key="6">
    <source>
        <dbReference type="ARBA" id="ARBA00022729"/>
    </source>
</evidence>
<evidence type="ECO:0000256" key="1">
    <source>
        <dbReference type="ARBA" id="ARBA00004251"/>
    </source>
</evidence>
<dbReference type="Proteomes" id="UP001415857">
    <property type="component" value="Unassembled WGS sequence"/>
</dbReference>
<dbReference type="FunFam" id="3.80.10.10:FF:000649">
    <property type="entry name" value="Leucine Rich Repeat family protein"/>
    <property type="match status" value="1"/>
</dbReference>
<comment type="caution">
    <text evidence="13">The sequence shown here is derived from an EMBL/GenBank/DDBJ whole genome shotgun (WGS) entry which is preliminary data.</text>
</comment>
<reference evidence="13 14" key="1">
    <citation type="journal article" date="2024" name="Plant J.">
        <title>Genome sequences and population genomics reveal climatic adaptation and genomic divergence between two closely related sweetgum species.</title>
        <authorList>
            <person name="Xu W.Q."/>
            <person name="Ren C.Q."/>
            <person name="Zhang X.Y."/>
            <person name="Comes H.P."/>
            <person name="Liu X.H."/>
            <person name="Li Y.G."/>
            <person name="Kettle C.J."/>
            <person name="Jalonen R."/>
            <person name="Gaisberger H."/>
            <person name="Ma Y.Z."/>
            <person name="Qiu Y.X."/>
        </authorList>
    </citation>
    <scope>NUCLEOTIDE SEQUENCE [LARGE SCALE GENOMIC DNA]</scope>
    <source>
        <strain evidence="13">Hangzhou</strain>
    </source>
</reference>
<comment type="similarity">
    <text evidence="2">Belongs to the RLP family.</text>
</comment>
<evidence type="ECO:0000256" key="11">
    <source>
        <dbReference type="SAM" id="MobiDB-lite"/>
    </source>
</evidence>
<evidence type="ECO:0000313" key="14">
    <source>
        <dbReference type="Proteomes" id="UP001415857"/>
    </source>
</evidence>
<evidence type="ECO:0000256" key="9">
    <source>
        <dbReference type="ARBA" id="ARBA00023136"/>
    </source>
</evidence>
<proteinExistence type="inferred from homology"/>
<keyword evidence="6" id="KW-0732">Signal</keyword>
<dbReference type="InterPro" id="IPR001611">
    <property type="entry name" value="Leu-rich_rpt"/>
</dbReference>
<evidence type="ECO:0000256" key="10">
    <source>
        <dbReference type="ARBA" id="ARBA00023180"/>
    </source>
</evidence>
<keyword evidence="5" id="KW-0812">Transmembrane</keyword>
<sequence length="421" mass="47045">MDGLKRVVSQNSEPSTSSGKVSLDPDCVIIVRMIIMGGWSLHHILPVCAMLFQCTKAACGFSLGVGGDANSMCIEKEREALVKFKQGPVDDYGHLSSWGNEDVKKDCRKWRGIKCSNQTGHVIMLDLQVTSVSYFLAFEPLRGEIHPSLLELQHLNYLDLSNNDFGGGHNPIFIGHLTKLRYLNLSCANFTGTIPYQLGNLTSLHYLNLGWNNGFLNVENLEWLFHFSSLRHLDMSHVNLGKAIDWFQAIHMLPSLSELHLSGCQLSDVVPPLSFSNSSTSTLAFIDLSRNFLSSSILHWLSNFSGSLLDVDLSDNHLQGSIPDVFQNMKSLTHLSLSFNQLEWSIPKSFRNVCTLQILDLSSNNFTEELPKFVQNLPGCIENSLESLDLSLNQFSGSLPDNKIFIIERIISSSKSFDRVF</sequence>
<dbReference type="PANTHER" id="PTHR48063:SF101">
    <property type="entry name" value="LRR RECEPTOR-LIKE SERINE_THREONINE-PROTEIN KINASE FLS2"/>
    <property type="match status" value="1"/>
</dbReference>
<feature type="region of interest" description="Disordered" evidence="11">
    <location>
        <begin position="1"/>
        <end position="21"/>
    </location>
</feature>
<evidence type="ECO:0000256" key="7">
    <source>
        <dbReference type="ARBA" id="ARBA00022737"/>
    </source>
</evidence>
<evidence type="ECO:0000313" key="13">
    <source>
        <dbReference type="EMBL" id="KAK9280006.1"/>
    </source>
</evidence>
<feature type="domain" description="Leucine-rich repeat-containing N-terminal plant-type" evidence="12">
    <location>
        <begin position="76"/>
        <end position="116"/>
    </location>
</feature>
<dbReference type="PANTHER" id="PTHR48063">
    <property type="entry name" value="LRR RECEPTOR-LIKE KINASE"/>
    <property type="match status" value="1"/>
</dbReference>
<keyword evidence="10" id="KW-0325">Glycoprotein</keyword>
<keyword evidence="8" id="KW-1133">Transmembrane helix</keyword>
<keyword evidence="14" id="KW-1185">Reference proteome</keyword>
<dbReference type="InterPro" id="IPR013210">
    <property type="entry name" value="LRR_N_plant-typ"/>
</dbReference>
<organism evidence="13 14">
    <name type="scientific">Liquidambar formosana</name>
    <name type="common">Formosan gum</name>
    <dbReference type="NCBI Taxonomy" id="63359"/>
    <lineage>
        <taxon>Eukaryota</taxon>
        <taxon>Viridiplantae</taxon>
        <taxon>Streptophyta</taxon>
        <taxon>Embryophyta</taxon>
        <taxon>Tracheophyta</taxon>
        <taxon>Spermatophyta</taxon>
        <taxon>Magnoliopsida</taxon>
        <taxon>eudicotyledons</taxon>
        <taxon>Gunneridae</taxon>
        <taxon>Pentapetalae</taxon>
        <taxon>Saxifragales</taxon>
        <taxon>Altingiaceae</taxon>
        <taxon>Liquidambar</taxon>
    </lineage>
</organism>
<evidence type="ECO:0000256" key="8">
    <source>
        <dbReference type="ARBA" id="ARBA00022989"/>
    </source>
</evidence>
<dbReference type="InterPro" id="IPR032675">
    <property type="entry name" value="LRR_dom_sf"/>
</dbReference>
<evidence type="ECO:0000259" key="12">
    <source>
        <dbReference type="Pfam" id="PF08263"/>
    </source>
</evidence>
<gene>
    <name evidence="13" type="ORF">L1049_013690</name>
</gene>
<keyword evidence="9" id="KW-0472">Membrane</keyword>
<dbReference type="Pfam" id="PF13855">
    <property type="entry name" value="LRR_8"/>
    <property type="match status" value="1"/>
</dbReference>
<dbReference type="Pfam" id="PF08263">
    <property type="entry name" value="LRRNT_2"/>
    <property type="match status" value="1"/>
</dbReference>
<comment type="subcellular location">
    <subcellularLocation>
        <location evidence="1">Cell membrane</location>
        <topology evidence="1">Single-pass type I membrane protein</topology>
    </subcellularLocation>
</comment>
<dbReference type="GO" id="GO:0005886">
    <property type="term" value="C:plasma membrane"/>
    <property type="evidence" value="ECO:0007669"/>
    <property type="project" value="UniProtKB-SubCell"/>
</dbReference>
<evidence type="ECO:0000256" key="5">
    <source>
        <dbReference type="ARBA" id="ARBA00022692"/>
    </source>
</evidence>
<dbReference type="InterPro" id="IPR003591">
    <property type="entry name" value="Leu-rich_rpt_typical-subtyp"/>
</dbReference>
<dbReference type="Pfam" id="PF13516">
    <property type="entry name" value="LRR_6"/>
    <property type="match status" value="1"/>
</dbReference>
<evidence type="ECO:0000256" key="4">
    <source>
        <dbReference type="ARBA" id="ARBA00022614"/>
    </source>
</evidence>
<keyword evidence="7" id="KW-0677">Repeat</keyword>
<dbReference type="Gene3D" id="3.80.10.10">
    <property type="entry name" value="Ribonuclease Inhibitor"/>
    <property type="match status" value="2"/>
</dbReference>
<feature type="compositionally biased region" description="Polar residues" evidence="11">
    <location>
        <begin position="8"/>
        <end position="20"/>
    </location>
</feature>
<accession>A0AAP0RQL1</accession>
<dbReference type="Pfam" id="PF00560">
    <property type="entry name" value="LRR_1"/>
    <property type="match status" value="3"/>
</dbReference>
<name>A0AAP0RQL1_LIQFO</name>
<dbReference type="AlphaFoldDB" id="A0AAP0RQL1"/>
<keyword evidence="4" id="KW-0433">Leucine-rich repeat</keyword>
<dbReference type="SUPFAM" id="SSF52058">
    <property type="entry name" value="L domain-like"/>
    <property type="match status" value="1"/>
</dbReference>
<keyword evidence="3" id="KW-1003">Cell membrane</keyword>
<protein>
    <recommendedName>
        <fullName evidence="12">Leucine-rich repeat-containing N-terminal plant-type domain-containing protein</fullName>
    </recommendedName>
</protein>
<dbReference type="InterPro" id="IPR046956">
    <property type="entry name" value="RLP23-like"/>
</dbReference>